<feature type="compositionally biased region" description="Polar residues" evidence="1">
    <location>
        <begin position="188"/>
        <end position="216"/>
    </location>
</feature>
<feature type="region of interest" description="Disordered" evidence="1">
    <location>
        <begin position="261"/>
        <end position="303"/>
    </location>
</feature>
<feature type="compositionally biased region" description="Low complexity" evidence="1">
    <location>
        <begin position="392"/>
        <end position="412"/>
    </location>
</feature>
<sequence length="579" mass="63671">MTAVMQNNPGIAVADDEDDVALAAFLAPNWGRFDQDKLAFDIMSYRHTTPDPYADYNMRQRKISNGEVQVQKSTSTPVLRSRDRQSTPPLYQQPKHSIPARREESPANRQCSQPRRDESPKSRSPSAKSRRESPQSRSSDSSRDISPGSNRRPSPHNNARPAQAYQSPSDHKHHHSLPKRTPTPIPLLTQSSAQFTVQDRRPSLNSVKSATPSIRSEMSMNTKLSLSKRLRRVFSMSSLSLKNNGSSTSLVSTADSDIVPKASRSSSAQSIASQQLPATDSESPVNPTTSVSTPPKSSSRRRSLVTLSNIFSRSSEKQKAEQVEPTVQAVIVPAQTGANQRHSAADLRKMINEQPGPPVSNRATAKPDRLKLDTSLESIQQSAKTSLKQTRRTSSSRPPDSPSSISSASRSPVTPPPHRQGPKGHSSYASAVASSNARPRQSSINSNSSARADYFTSADLEHSDILVPPPSTGLNSLPLHGSPRMKPAPQSNTMLAEPTSMREIPPPATARTRRLGFSTSITVHETFSANEYDRRCDPNVTCCKLTPEFAMRIKQELNEYKLTGMEVHIESRQYTHFFL</sequence>
<comment type="caution">
    <text evidence="2">The sequence shown here is derived from an EMBL/GenBank/DDBJ whole genome shotgun (WGS) entry which is preliminary data.</text>
</comment>
<proteinExistence type="predicted"/>
<feature type="region of interest" description="Disordered" evidence="1">
    <location>
        <begin position="466"/>
        <end position="504"/>
    </location>
</feature>
<keyword evidence="3" id="KW-1185">Reference proteome</keyword>
<feature type="compositionally biased region" description="Low complexity" evidence="1">
    <location>
        <begin position="262"/>
        <end position="297"/>
    </location>
</feature>
<organism evidence="2 3">
    <name type="scientific">Mortierella isabellina</name>
    <name type="common">Filamentous fungus</name>
    <name type="synonym">Umbelopsis isabellina</name>
    <dbReference type="NCBI Taxonomy" id="91625"/>
    <lineage>
        <taxon>Eukaryota</taxon>
        <taxon>Fungi</taxon>
        <taxon>Fungi incertae sedis</taxon>
        <taxon>Mucoromycota</taxon>
        <taxon>Mucoromycotina</taxon>
        <taxon>Umbelopsidomycetes</taxon>
        <taxon>Umbelopsidales</taxon>
        <taxon>Umbelopsidaceae</taxon>
        <taxon>Umbelopsis</taxon>
    </lineage>
</organism>
<protein>
    <submittedName>
        <fullName evidence="2">Uncharacterized protein</fullName>
    </submittedName>
</protein>
<reference evidence="2" key="1">
    <citation type="submission" date="2020-12" db="EMBL/GenBank/DDBJ databases">
        <title>Metabolic potential, ecology and presence of endohyphal bacteria is reflected in genomic diversity of Mucoromycotina.</title>
        <authorList>
            <person name="Muszewska A."/>
            <person name="Okrasinska A."/>
            <person name="Steczkiewicz K."/>
            <person name="Drgas O."/>
            <person name="Orlowska M."/>
            <person name="Perlinska-Lenart U."/>
            <person name="Aleksandrzak-Piekarczyk T."/>
            <person name="Szatraj K."/>
            <person name="Zielenkiewicz U."/>
            <person name="Pilsyk S."/>
            <person name="Malc E."/>
            <person name="Mieczkowski P."/>
            <person name="Kruszewska J.S."/>
            <person name="Biernat P."/>
            <person name="Pawlowska J."/>
        </authorList>
    </citation>
    <scope>NUCLEOTIDE SEQUENCE</scope>
    <source>
        <strain evidence="2">WA0000067209</strain>
    </source>
</reference>
<evidence type="ECO:0000313" key="3">
    <source>
        <dbReference type="Proteomes" id="UP000654370"/>
    </source>
</evidence>
<name>A0A8H7U6P9_MORIS</name>
<gene>
    <name evidence="2" type="ORF">INT43_008272</name>
</gene>
<dbReference type="GO" id="GO:0003779">
    <property type="term" value="F:actin binding"/>
    <property type="evidence" value="ECO:0007669"/>
    <property type="project" value="TreeGrafter"/>
</dbReference>
<dbReference type="PANTHER" id="PTHR12751">
    <property type="entry name" value="PHOSPHATASE AND ACTIN REGULATOR PHACTR"/>
    <property type="match status" value="1"/>
</dbReference>
<feature type="region of interest" description="Disordered" evidence="1">
    <location>
        <begin position="64"/>
        <end position="216"/>
    </location>
</feature>
<feature type="compositionally biased region" description="Low complexity" evidence="1">
    <location>
        <begin position="426"/>
        <end position="437"/>
    </location>
</feature>
<feature type="compositionally biased region" description="Low complexity" evidence="1">
    <location>
        <begin position="135"/>
        <end position="149"/>
    </location>
</feature>
<evidence type="ECO:0000256" key="1">
    <source>
        <dbReference type="SAM" id="MobiDB-lite"/>
    </source>
</evidence>
<feature type="compositionally biased region" description="Polar residues" evidence="1">
    <location>
        <begin position="438"/>
        <end position="449"/>
    </location>
</feature>
<dbReference type="OrthoDB" id="5563016at2759"/>
<dbReference type="GO" id="GO:0030036">
    <property type="term" value="P:actin cytoskeleton organization"/>
    <property type="evidence" value="ECO:0007669"/>
    <property type="project" value="TreeGrafter"/>
</dbReference>
<dbReference type="PANTHER" id="PTHR12751:SF18">
    <property type="entry name" value="PHOSPHATASE AND ACTIN REGULATOR 1"/>
    <property type="match status" value="1"/>
</dbReference>
<dbReference type="EMBL" id="JAEPQZ010000020">
    <property type="protein sequence ID" value="KAG2171546.1"/>
    <property type="molecule type" value="Genomic_DNA"/>
</dbReference>
<evidence type="ECO:0000313" key="2">
    <source>
        <dbReference type="EMBL" id="KAG2171546.1"/>
    </source>
</evidence>
<feature type="region of interest" description="Disordered" evidence="1">
    <location>
        <begin position="378"/>
        <end position="449"/>
    </location>
</feature>
<accession>A0A8H7U6P9</accession>
<feature type="compositionally biased region" description="Polar residues" evidence="1">
    <location>
        <begin position="66"/>
        <end position="78"/>
    </location>
</feature>
<dbReference type="AlphaFoldDB" id="A0A8H7U6P9"/>
<feature type="compositionally biased region" description="Polar residues" evidence="1">
    <location>
        <begin position="378"/>
        <end position="388"/>
    </location>
</feature>
<dbReference type="Proteomes" id="UP000654370">
    <property type="component" value="Unassembled WGS sequence"/>
</dbReference>